<dbReference type="Gene3D" id="3.30.565.10">
    <property type="entry name" value="Histidine kinase-like ATPase, C-terminal domain"/>
    <property type="match status" value="1"/>
</dbReference>
<proteinExistence type="predicted"/>
<evidence type="ECO:0000259" key="8">
    <source>
        <dbReference type="PROSITE" id="PS50109"/>
    </source>
</evidence>
<dbReference type="SMART" id="SM00388">
    <property type="entry name" value="HisKA"/>
    <property type="match status" value="1"/>
</dbReference>
<dbReference type="RefSeq" id="WP_055154046.1">
    <property type="nucleotide sequence ID" value="NZ_CAXVKP010000040.1"/>
</dbReference>
<dbReference type="InterPro" id="IPR005467">
    <property type="entry name" value="His_kinase_dom"/>
</dbReference>
<dbReference type="PROSITE" id="PS50109">
    <property type="entry name" value="HIS_KIN"/>
    <property type="match status" value="1"/>
</dbReference>
<dbReference type="Pfam" id="PF00512">
    <property type="entry name" value="HisKA"/>
    <property type="match status" value="1"/>
</dbReference>
<keyword evidence="7" id="KW-0472">Membrane</keyword>
<dbReference type="SUPFAM" id="SSF55874">
    <property type="entry name" value="ATPase domain of HSP90 chaperone/DNA topoisomerase II/histidine kinase"/>
    <property type="match status" value="1"/>
</dbReference>
<dbReference type="InterPro" id="IPR003594">
    <property type="entry name" value="HATPase_dom"/>
</dbReference>
<name>A0A174HC22_9FIRM</name>
<dbReference type="PANTHER" id="PTHR43711">
    <property type="entry name" value="TWO-COMPONENT HISTIDINE KINASE"/>
    <property type="match status" value="1"/>
</dbReference>
<sequence length="434" mass="48608">MFHKFKQNLIFLYTLTTGLILTLVVFMAFLFSAFSQNNRREAAFQNNLFSLTSKLQTDSQFTDAYLAEMELRNSLLIYIEENGHPLFFPGAWEPDGGRDALLDRAAAEAKKEGIYEGSQPISSDLLKSSVFRIKGAHYDTWLGNVLIIRTDSGYKKMILLSDETQNRRSILKTGLLYLLMDLIGIFLLYLSGRRFVLRSTQPLEETYEKQRDFVSAASHELRSPLAVIQANASAIQDAPWESPRLLAVIQSECDRGSALIKNLLLLATADSKSLSLHKQNLEIDDLLLHLLELYEPVFLAKNARLLLELPEETLPYVQGDPQLCLQIFTILLDNAAAYGLEQNSRRKVLLKADCCSGSVCVSVTDYGVGIPDDNKLQIFDRFYRGDRSRSHKEHFGLGLSIAAELANAQGLDLDVQDTPGGGCTFVVRFHVAQG</sequence>
<dbReference type="Proteomes" id="UP000095544">
    <property type="component" value="Unassembled WGS sequence"/>
</dbReference>
<evidence type="ECO:0000256" key="4">
    <source>
        <dbReference type="ARBA" id="ARBA00022679"/>
    </source>
</evidence>
<protein>
    <recommendedName>
        <fullName evidence="2">histidine kinase</fullName>
        <ecNumber evidence="2">2.7.13.3</ecNumber>
    </recommendedName>
</protein>
<dbReference type="GO" id="GO:0000155">
    <property type="term" value="F:phosphorelay sensor kinase activity"/>
    <property type="evidence" value="ECO:0007669"/>
    <property type="project" value="InterPro"/>
</dbReference>
<dbReference type="STRING" id="39482.ERS852491_03097"/>
<keyword evidence="5 9" id="KW-0418">Kinase</keyword>
<dbReference type="SMART" id="SM00387">
    <property type="entry name" value="HATPase_c"/>
    <property type="match status" value="1"/>
</dbReference>
<dbReference type="InterPro" id="IPR036890">
    <property type="entry name" value="HATPase_C_sf"/>
</dbReference>
<feature type="transmembrane region" description="Helical" evidence="7">
    <location>
        <begin position="175"/>
        <end position="192"/>
    </location>
</feature>
<keyword evidence="3" id="KW-0597">Phosphoprotein</keyword>
<dbReference type="CDD" id="cd00082">
    <property type="entry name" value="HisKA"/>
    <property type="match status" value="1"/>
</dbReference>
<dbReference type="InterPro" id="IPR003661">
    <property type="entry name" value="HisK_dim/P_dom"/>
</dbReference>
<dbReference type="PANTHER" id="PTHR43711:SF1">
    <property type="entry name" value="HISTIDINE KINASE 1"/>
    <property type="match status" value="1"/>
</dbReference>
<accession>A0A174HC22</accession>
<evidence type="ECO:0000256" key="7">
    <source>
        <dbReference type="SAM" id="Phobius"/>
    </source>
</evidence>
<dbReference type="CDD" id="cd00075">
    <property type="entry name" value="HATPase"/>
    <property type="match status" value="1"/>
</dbReference>
<feature type="transmembrane region" description="Helical" evidence="7">
    <location>
        <begin position="12"/>
        <end position="34"/>
    </location>
</feature>
<dbReference type="InterPro" id="IPR004358">
    <property type="entry name" value="Sig_transdc_His_kin-like_C"/>
</dbReference>
<dbReference type="InterPro" id="IPR050736">
    <property type="entry name" value="Sensor_HK_Regulatory"/>
</dbReference>
<dbReference type="EC" id="2.7.13.3" evidence="2"/>
<dbReference type="SUPFAM" id="SSF47384">
    <property type="entry name" value="Homodimeric domain of signal transducing histidine kinase"/>
    <property type="match status" value="1"/>
</dbReference>
<keyword evidence="7" id="KW-1133">Transmembrane helix</keyword>
<evidence type="ECO:0000313" key="9">
    <source>
        <dbReference type="EMBL" id="CUO72433.1"/>
    </source>
</evidence>
<comment type="catalytic activity">
    <reaction evidence="1">
        <text>ATP + protein L-histidine = ADP + protein N-phospho-L-histidine.</text>
        <dbReference type="EC" id="2.7.13.3"/>
    </reaction>
</comment>
<keyword evidence="7" id="KW-0812">Transmembrane</keyword>
<dbReference type="Gene3D" id="1.10.287.130">
    <property type="match status" value="1"/>
</dbReference>
<feature type="domain" description="Histidine kinase" evidence="8">
    <location>
        <begin position="216"/>
        <end position="433"/>
    </location>
</feature>
<dbReference type="OrthoDB" id="9813151at2"/>
<keyword evidence="6" id="KW-0902">Two-component regulatory system</keyword>
<dbReference type="AlphaFoldDB" id="A0A174HC22"/>
<evidence type="ECO:0000313" key="10">
    <source>
        <dbReference type="Proteomes" id="UP000095544"/>
    </source>
</evidence>
<evidence type="ECO:0000256" key="1">
    <source>
        <dbReference type="ARBA" id="ARBA00000085"/>
    </source>
</evidence>
<keyword evidence="4 9" id="KW-0808">Transferase</keyword>
<evidence type="ECO:0000256" key="3">
    <source>
        <dbReference type="ARBA" id="ARBA00022553"/>
    </source>
</evidence>
<dbReference type="PRINTS" id="PR00344">
    <property type="entry name" value="BCTRLSENSOR"/>
</dbReference>
<gene>
    <name evidence="9" type="primary">arlS</name>
    <name evidence="9" type="ORF">ERS852491_03097</name>
</gene>
<reference evidence="9 10" key="1">
    <citation type="submission" date="2015-09" db="EMBL/GenBank/DDBJ databases">
        <authorList>
            <consortium name="Pathogen Informatics"/>
        </authorList>
    </citation>
    <scope>NUCLEOTIDE SEQUENCE [LARGE SCALE GENOMIC DNA]</scope>
    <source>
        <strain evidence="9 10">2789STDY5834876</strain>
    </source>
</reference>
<evidence type="ECO:0000256" key="6">
    <source>
        <dbReference type="ARBA" id="ARBA00023012"/>
    </source>
</evidence>
<dbReference type="InterPro" id="IPR036097">
    <property type="entry name" value="HisK_dim/P_sf"/>
</dbReference>
<evidence type="ECO:0000256" key="5">
    <source>
        <dbReference type="ARBA" id="ARBA00022777"/>
    </source>
</evidence>
<dbReference type="EMBL" id="CYZU01000030">
    <property type="protein sequence ID" value="CUO72433.1"/>
    <property type="molecule type" value="Genomic_DNA"/>
</dbReference>
<organism evidence="9 10">
    <name type="scientific">Faecalicatena contorta</name>
    <dbReference type="NCBI Taxonomy" id="39482"/>
    <lineage>
        <taxon>Bacteria</taxon>
        <taxon>Bacillati</taxon>
        <taxon>Bacillota</taxon>
        <taxon>Clostridia</taxon>
        <taxon>Lachnospirales</taxon>
        <taxon>Lachnospiraceae</taxon>
        <taxon>Faecalicatena</taxon>
    </lineage>
</organism>
<dbReference type="Pfam" id="PF02518">
    <property type="entry name" value="HATPase_c"/>
    <property type="match status" value="1"/>
</dbReference>
<evidence type="ECO:0000256" key="2">
    <source>
        <dbReference type="ARBA" id="ARBA00012438"/>
    </source>
</evidence>